<proteinExistence type="inferred from homology"/>
<accession>A0A1I5WMG7</accession>
<protein>
    <recommendedName>
        <fullName evidence="8 14">Aldose 1-epimerase</fullName>
        <ecNumber evidence="7 14">5.1.3.3</ecNumber>
    </recommendedName>
</protein>
<dbReference type="UniPathway" id="UPA00242"/>
<comment type="subunit">
    <text evidence="6">Monomer.</text>
</comment>
<dbReference type="OrthoDB" id="9779408at2"/>
<evidence type="ECO:0000256" key="4">
    <source>
        <dbReference type="ARBA" id="ARBA00005028"/>
    </source>
</evidence>
<evidence type="ECO:0000256" key="7">
    <source>
        <dbReference type="ARBA" id="ARBA00013185"/>
    </source>
</evidence>
<dbReference type="GO" id="GO:0005737">
    <property type="term" value="C:cytoplasm"/>
    <property type="evidence" value="ECO:0007669"/>
    <property type="project" value="UniProtKB-SubCell"/>
</dbReference>
<feature type="active site" description="Proton donor" evidence="15">
    <location>
        <position position="215"/>
    </location>
</feature>
<dbReference type="PANTHER" id="PTHR10091">
    <property type="entry name" value="ALDOSE-1-EPIMERASE"/>
    <property type="match status" value="1"/>
</dbReference>
<evidence type="ECO:0000256" key="14">
    <source>
        <dbReference type="PIRNR" id="PIRNR005096"/>
    </source>
</evidence>
<dbReference type="InterPro" id="IPR047215">
    <property type="entry name" value="Galactose_mutarotase-like"/>
</dbReference>
<evidence type="ECO:0000256" key="13">
    <source>
        <dbReference type="ARBA" id="ARBA00023277"/>
    </source>
</evidence>
<evidence type="ECO:0000256" key="17">
    <source>
        <dbReference type="PIRSR" id="PIRSR005096-3"/>
    </source>
</evidence>
<dbReference type="Proteomes" id="UP000199306">
    <property type="component" value="Unassembled WGS sequence"/>
</dbReference>
<evidence type="ECO:0000256" key="12">
    <source>
        <dbReference type="ARBA" id="ARBA00023235"/>
    </source>
</evidence>
<dbReference type="NCBIfam" id="NF008277">
    <property type="entry name" value="PRK11055.1"/>
    <property type="match status" value="1"/>
</dbReference>
<evidence type="ECO:0000313" key="18">
    <source>
        <dbReference type="EMBL" id="SFQ20777.1"/>
    </source>
</evidence>
<dbReference type="GO" id="GO:0006006">
    <property type="term" value="P:glucose metabolic process"/>
    <property type="evidence" value="ECO:0007669"/>
    <property type="project" value="TreeGrafter"/>
</dbReference>
<dbReference type="GO" id="GO:0033499">
    <property type="term" value="P:galactose catabolic process via UDP-galactose, Leloir pathway"/>
    <property type="evidence" value="ECO:0007669"/>
    <property type="project" value="TreeGrafter"/>
</dbReference>
<dbReference type="Pfam" id="PF01263">
    <property type="entry name" value="Aldose_epim"/>
    <property type="match status" value="1"/>
</dbReference>
<dbReference type="PROSITE" id="PS00545">
    <property type="entry name" value="ALDOSE_1_EPIMERASE"/>
    <property type="match status" value="1"/>
</dbReference>
<dbReference type="FunFam" id="2.70.98.10:FF:000003">
    <property type="entry name" value="Aldose 1-epimerase"/>
    <property type="match status" value="1"/>
</dbReference>
<dbReference type="AlphaFoldDB" id="A0A1I5WMG7"/>
<evidence type="ECO:0000256" key="9">
    <source>
        <dbReference type="ARBA" id="ARBA00022490"/>
    </source>
</evidence>
<comment type="catalytic activity">
    <reaction evidence="1 14">
        <text>alpha-D-glucose = beta-D-glucose</text>
        <dbReference type="Rhea" id="RHEA:10264"/>
        <dbReference type="ChEBI" id="CHEBI:15903"/>
        <dbReference type="ChEBI" id="CHEBI:17925"/>
        <dbReference type="EC" id="5.1.3.3"/>
    </reaction>
</comment>
<dbReference type="Gene3D" id="2.70.98.10">
    <property type="match status" value="1"/>
</dbReference>
<evidence type="ECO:0000256" key="15">
    <source>
        <dbReference type="PIRSR" id="PIRSR005096-1"/>
    </source>
</evidence>
<evidence type="ECO:0000256" key="10">
    <source>
        <dbReference type="ARBA" id="ARBA00022553"/>
    </source>
</evidence>
<dbReference type="InterPro" id="IPR018052">
    <property type="entry name" value="Ald1_epimerase_CS"/>
</dbReference>
<feature type="active site" description="Proton acceptor" evidence="15">
    <location>
        <position position="351"/>
    </location>
</feature>
<comment type="cofactor">
    <cofactor evidence="2">
        <name>Ca(2+)</name>
        <dbReference type="ChEBI" id="CHEBI:29108"/>
    </cofactor>
</comment>
<keyword evidence="13 14" id="KW-0119">Carbohydrate metabolism</keyword>
<dbReference type="STRING" id="1079859.SAMN04515674_11246"/>
<feature type="binding site" evidence="16">
    <location>
        <position position="286"/>
    </location>
    <ligand>
        <name>beta-D-galactose</name>
        <dbReference type="ChEBI" id="CHEBI:27667"/>
    </ligand>
</feature>
<evidence type="ECO:0000256" key="6">
    <source>
        <dbReference type="ARBA" id="ARBA00011245"/>
    </source>
</evidence>
<keyword evidence="19" id="KW-1185">Reference proteome</keyword>
<dbReference type="GO" id="GO:0004034">
    <property type="term" value="F:aldose 1-epimerase activity"/>
    <property type="evidence" value="ECO:0007669"/>
    <property type="project" value="UniProtKB-EC"/>
</dbReference>
<dbReference type="PROSITE" id="PS51257">
    <property type="entry name" value="PROKAR_LIPOPROTEIN"/>
    <property type="match status" value="1"/>
</dbReference>
<evidence type="ECO:0000313" key="19">
    <source>
        <dbReference type="Proteomes" id="UP000199306"/>
    </source>
</evidence>
<evidence type="ECO:0000256" key="3">
    <source>
        <dbReference type="ARBA" id="ARBA00004496"/>
    </source>
</evidence>
<name>A0A1I5WMG7_9BACT</name>
<dbReference type="EC" id="5.1.3.3" evidence="7 14"/>
<dbReference type="RefSeq" id="WP_092018588.1">
    <property type="nucleotide sequence ID" value="NZ_FOXH01000012.1"/>
</dbReference>
<keyword evidence="9" id="KW-0963">Cytoplasm</keyword>
<dbReference type="GO" id="GO:0030246">
    <property type="term" value="F:carbohydrate binding"/>
    <property type="evidence" value="ECO:0007669"/>
    <property type="project" value="InterPro"/>
</dbReference>
<dbReference type="InterPro" id="IPR014718">
    <property type="entry name" value="GH-type_carb-bd"/>
</dbReference>
<evidence type="ECO:0000256" key="11">
    <source>
        <dbReference type="ARBA" id="ARBA00022837"/>
    </source>
</evidence>
<evidence type="ECO:0000256" key="2">
    <source>
        <dbReference type="ARBA" id="ARBA00001913"/>
    </source>
</evidence>
<sequence length="386" mass="42612">MKKITVMLSLVLITALISCDKTKSKSDSETTKDSSKVESAGNKTVFGKLPDGTEADLYTLKNKNGIEVKITNYGGIIVSLKTPDKSGKSEDIVLGFDSLSSYLQDPPYFGAIVGRYGNRIAKGKFTLDGKTYTLAQNNLGNHLHGGLKGFDKVLWTVEEASDSTLKLSYLSKDLEEGYPGNLKVNVIYTLSEDNALKIDYEATTDKATVVNLTNHTYFNLTAGKRDILDHELQLQSTQFVPVDKTLIPTGELKSVKGTPFDFSKFTKIGARINEKDEQLKLGNGYDHCWVLDHKSGGLETLGALYEPESGRVVEFATTEPAVQFYSGNFLDGKFTGKAGVKYQFRYGACLETEHYPDSPNQPKFPTTVLKPNEVYKTSTVYKFSTK</sequence>
<dbReference type="InterPro" id="IPR015443">
    <property type="entry name" value="Aldose_1-epimerase"/>
</dbReference>
<dbReference type="InterPro" id="IPR011013">
    <property type="entry name" value="Gal_mutarotase_sf_dom"/>
</dbReference>
<comment type="similarity">
    <text evidence="5 14">Belongs to the aldose epimerase family.</text>
</comment>
<feature type="binding site" evidence="17">
    <location>
        <begin position="215"/>
        <end position="217"/>
    </location>
    <ligand>
        <name>beta-D-galactose</name>
        <dbReference type="ChEBI" id="CHEBI:27667"/>
    </ligand>
</feature>
<organism evidence="18 19">
    <name type="scientific">Pseudarcicella hirudinis</name>
    <dbReference type="NCBI Taxonomy" id="1079859"/>
    <lineage>
        <taxon>Bacteria</taxon>
        <taxon>Pseudomonadati</taxon>
        <taxon>Bacteroidota</taxon>
        <taxon>Cytophagia</taxon>
        <taxon>Cytophagales</taxon>
        <taxon>Flectobacillaceae</taxon>
        <taxon>Pseudarcicella</taxon>
    </lineage>
</organism>
<dbReference type="CDD" id="cd09019">
    <property type="entry name" value="galactose_mutarotase_like"/>
    <property type="match status" value="1"/>
</dbReference>
<keyword evidence="11" id="KW-0106">Calcium</keyword>
<evidence type="ECO:0000256" key="16">
    <source>
        <dbReference type="PIRSR" id="PIRSR005096-2"/>
    </source>
</evidence>
<comment type="pathway">
    <text evidence="4 14">Carbohydrate metabolism; hexose metabolism.</text>
</comment>
<keyword evidence="10" id="KW-0597">Phosphoprotein</keyword>
<dbReference type="SUPFAM" id="SSF74650">
    <property type="entry name" value="Galactose mutarotase-like"/>
    <property type="match status" value="1"/>
</dbReference>
<dbReference type="PANTHER" id="PTHR10091:SF0">
    <property type="entry name" value="GALACTOSE MUTAROTASE"/>
    <property type="match status" value="1"/>
</dbReference>
<evidence type="ECO:0000256" key="8">
    <source>
        <dbReference type="ARBA" id="ARBA00014165"/>
    </source>
</evidence>
<gene>
    <name evidence="18" type="ORF">SAMN04515674_11246</name>
</gene>
<reference evidence="18 19" key="1">
    <citation type="submission" date="2016-10" db="EMBL/GenBank/DDBJ databases">
        <authorList>
            <person name="de Groot N.N."/>
        </authorList>
    </citation>
    <scope>NUCLEOTIDE SEQUENCE [LARGE SCALE GENOMIC DNA]</scope>
    <source>
        <strain evidence="19">E92,LMG 26720,CCM 7988</strain>
    </source>
</reference>
<dbReference type="EMBL" id="FOXH01000012">
    <property type="protein sequence ID" value="SFQ20777.1"/>
    <property type="molecule type" value="Genomic_DNA"/>
</dbReference>
<dbReference type="PIRSF" id="PIRSF005096">
    <property type="entry name" value="GALM"/>
    <property type="match status" value="1"/>
</dbReference>
<comment type="subcellular location">
    <subcellularLocation>
        <location evidence="3">Cytoplasm</location>
    </subcellularLocation>
</comment>
<evidence type="ECO:0000256" key="1">
    <source>
        <dbReference type="ARBA" id="ARBA00001614"/>
    </source>
</evidence>
<keyword evidence="12 14" id="KW-0413">Isomerase</keyword>
<evidence type="ECO:0000256" key="5">
    <source>
        <dbReference type="ARBA" id="ARBA00006206"/>
    </source>
</evidence>
<dbReference type="InterPro" id="IPR008183">
    <property type="entry name" value="Aldose_1/G6P_1-epimerase"/>
</dbReference>
<feature type="binding site" evidence="17">
    <location>
        <begin position="118"/>
        <end position="119"/>
    </location>
    <ligand>
        <name>beta-D-galactose</name>
        <dbReference type="ChEBI" id="CHEBI:27667"/>
    </ligand>
</feature>